<feature type="domain" description="CHAT" evidence="2">
    <location>
        <begin position="23"/>
        <end position="162"/>
    </location>
</feature>
<reference evidence="3" key="2">
    <citation type="journal article" date="2022" name="Microbiol. Resour. Announc.">
        <title>Metagenome Sequencing to Explore Phylogenomics of Terrestrial Cyanobacteria.</title>
        <authorList>
            <person name="Ward R.D."/>
            <person name="Stajich J.E."/>
            <person name="Johansen J.R."/>
            <person name="Huntemann M."/>
            <person name="Clum A."/>
            <person name="Foster B."/>
            <person name="Foster B."/>
            <person name="Roux S."/>
            <person name="Palaniappan K."/>
            <person name="Varghese N."/>
            <person name="Mukherjee S."/>
            <person name="Reddy T.B.K."/>
            <person name="Daum C."/>
            <person name="Copeland A."/>
            <person name="Chen I.A."/>
            <person name="Ivanova N.N."/>
            <person name="Kyrpides N.C."/>
            <person name="Shapiro N."/>
            <person name="Eloe-Fadrosh E.A."/>
            <person name="Pietrasiak N."/>
        </authorList>
    </citation>
    <scope>NUCLEOTIDE SEQUENCE</scope>
    <source>
        <strain evidence="3">UHER 2000/2452</strain>
    </source>
</reference>
<dbReference type="EMBL" id="JAHHHD010000070">
    <property type="protein sequence ID" value="MBW4662362.1"/>
    <property type="molecule type" value="Genomic_DNA"/>
</dbReference>
<dbReference type="Pfam" id="PF12770">
    <property type="entry name" value="CHAT"/>
    <property type="match status" value="1"/>
</dbReference>
<sequence>MDKVKILFLTADPSDAARLRLGQELRDIREKLQLSKHRDNFSLDSRESVRPEDLTQAIFDVEPQIIHFSGHGLGTGELCFESDSGKTQSVSLDALSTLFELVADRVGCVILNACYSEIQAKAIAEHIPFVIGMSQSIGDKAAIAFAIGFYKALGAGSSVEEAYKFGCFEIQVQNIPEHSTPVFYGKKTQATPKLSPFTVQSFSIEDNLRSDKGIDYCGLRDLLKAGKWREANETTLNVMLQIARRKNHGYLEYNHVRKLPHTDMCTINDLWVKYSNGRFGFSVQKNIYLTFCKKANRAYVCYEDDAWKKLGDAVKWRVNEKWIWHSEASFDISAPQGHLPILFPKITEPLEQACLVSSMSGYYNAPKDTFYTSPYSFAVFCRSDF</sequence>
<evidence type="ECO:0000259" key="2">
    <source>
        <dbReference type="Pfam" id="PF12770"/>
    </source>
</evidence>
<dbReference type="Gene3D" id="1.25.40.620">
    <property type="match status" value="1"/>
</dbReference>
<comment type="caution">
    <text evidence="3">The sequence shown here is derived from an EMBL/GenBank/DDBJ whole genome shotgun (WGS) entry which is preliminary data.</text>
</comment>
<dbReference type="AlphaFoldDB" id="A0A951UQ66"/>
<proteinExistence type="predicted"/>
<dbReference type="GO" id="GO:0046906">
    <property type="term" value="F:tetrapyrrole binding"/>
    <property type="evidence" value="ECO:0007669"/>
    <property type="project" value="TreeGrafter"/>
</dbReference>
<dbReference type="InterPro" id="IPR024983">
    <property type="entry name" value="CHAT_dom"/>
</dbReference>
<dbReference type="PANTHER" id="PTHR34800:SF1">
    <property type="entry name" value="TETRAPYRROLE-BINDING PROTEIN, CHLOROPLASTIC"/>
    <property type="match status" value="1"/>
</dbReference>
<dbReference type="CDD" id="cd16383">
    <property type="entry name" value="GUN4"/>
    <property type="match status" value="1"/>
</dbReference>
<accession>A0A951UQ66</accession>
<feature type="domain" description="GUN4-like" evidence="1">
    <location>
        <begin position="210"/>
        <end position="341"/>
    </location>
</feature>
<dbReference type="InterPro" id="IPR008629">
    <property type="entry name" value="GUN4-like"/>
</dbReference>
<organism evidence="3 4">
    <name type="scientific">Drouetiella hepatica Uher 2000/2452</name>
    <dbReference type="NCBI Taxonomy" id="904376"/>
    <lineage>
        <taxon>Bacteria</taxon>
        <taxon>Bacillati</taxon>
        <taxon>Cyanobacteriota</taxon>
        <taxon>Cyanophyceae</taxon>
        <taxon>Oculatellales</taxon>
        <taxon>Oculatellaceae</taxon>
        <taxon>Drouetiella</taxon>
    </lineage>
</organism>
<reference evidence="3" key="1">
    <citation type="submission" date="2021-05" db="EMBL/GenBank/DDBJ databases">
        <authorList>
            <person name="Pietrasiak N."/>
            <person name="Ward R."/>
            <person name="Stajich J.E."/>
            <person name="Kurbessoian T."/>
        </authorList>
    </citation>
    <scope>NUCLEOTIDE SEQUENCE</scope>
    <source>
        <strain evidence="3">UHER 2000/2452</strain>
    </source>
</reference>
<evidence type="ECO:0000259" key="1">
    <source>
        <dbReference type="Pfam" id="PF05419"/>
    </source>
</evidence>
<dbReference type="InterPro" id="IPR037215">
    <property type="entry name" value="GUN4-like_sf"/>
</dbReference>
<name>A0A951UQ66_9CYAN</name>
<gene>
    <name evidence="3" type="ORF">KME15_27235</name>
</gene>
<dbReference type="SUPFAM" id="SSF140869">
    <property type="entry name" value="GUN4-like"/>
    <property type="match status" value="1"/>
</dbReference>
<evidence type="ECO:0000313" key="3">
    <source>
        <dbReference type="EMBL" id="MBW4662362.1"/>
    </source>
</evidence>
<dbReference type="Gene3D" id="1.10.10.1770">
    <property type="entry name" value="Gun4-like"/>
    <property type="match status" value="1"/>
</dbReference>
<dbReference type="PANTHER" id="PTHR34800">
    <property type="entry name" value="TETRAPYRROLE-BINDING PROTEIN, CHLOROPLASTIC"/>
    <property type="match status" value="1"/>
</dbReference>
<dbReference type="Proteomes" id="UP000757435">
    <property type="component" value="Unassembled WGS sequence"/>
</dbReference>
<protein>
    <submittedName>
        <fullName evidence="3">GUN4 domain-containing protein</fullName>
    </submittedName>
</protein>
<dbReference type="Pfam" id="PF05419">
    <property type="entry name" value="GUN4"/>
    <property type="match status" value="1"/>
</dbReference>
<evidence type="ECO:0000313" key="4">
    <source>
        <dbReference type="Proteomes" id="UP000757435"/>
    </source>
</evidence>